<feature type="region of interest" description="Disordered" evidence="26">
    <location>
        <begin position="496"/>
        <end position="565"/>
    </location>
</feature>
<feature type="compositionally biased region" description="Pro residues" evidence="26">
    <location>
        <begin position="442"/>
        <end position="451"/>
    </location>
</feature>
<dbReference type="Pfam" id="PF20512">
    <property type="entry name" value="PMI_typeI_hel"/>
    <property type="match status" value="1"/>
</dbReference>
<evidence type="ECO:0000256" key="22">
    <source>
        <dbReference type="PROSITE-ProRule" id="PRU00047"/>
    </source>
</evidence>
<dbReference type="OrthoDB" id="372487at2759"/>
<dbReference type="GO" id="GO:0006353">
    <property type="term" value="P:DNA-templated transcription termination"/>
    <property type="evidence" value="ECO:0007669"/>
    <property type="project" value="UniProtKB-KW"/>
</dbReference>
<comment type="similarity">
    <text evidence="6 24">Belongs to the mannose-6-phosphate isomerase type 1 family.</text>
</comment>
<gene>
    <name evidence="28" type="primary">RAT1</name>
    <name evidence="28" type="ORF">MVES_002000</name>
</gene>
<comment type="function">
    <text evidence="2">Involved in the synthesis of the GDP-mannose and dolichol-phosphate-mannose required for a number of critical mannosyl transfer reactions.</text>
</comment>
<evidence type="ECO:0000256" key="10">
    <source>
        <dbReference type="ARBA" id="ARBA00022722"/>
    </source>
</evidence>
<evidence type="ECO:0000256" key="23">
    <source>
        <dbReference type="RuleBase" id="RU000611"/>
    </source>
</evidence>
<dbReference type="EC" id="5.3.1.8" evidence="23"/>
<evidence type="ECO:0000313" key="29">
    <source>
        <dbReference type="Proteomes" id="UP000232875"/>
    </source>
</evidence>
<dbReference type="InterPro" id="IPR014710">
    <property type="entry name" value="RmlC-like_jellyroll"/>
</dbReference>
<feature type="compositionally biased region" description="Acidic residues" evidence="26">
    <location>
        <begin position="525"/>
        <end position="535"/>
    </location>
</feature>
<evidence type="ECO:0000256" key="18">
    <source>
        <dbReference type="ARBA" id="ARBA00023235"/>
    </source>
</evidence>
<evidence type="ECO:0000256" key="12">
    <source>
        <dbReference type="ARBA" id="ARBA00022801"/>
    </source>
</evidence>
<dbReference type="PANTHER" id="PTHR12341">
    <property type="entry name" value="5'-&gt;3' EXORIBONUCLEASE"/>
    <property type="match status" value="1"/>
</dbReference>
<keyword evidence="9" id="KW-0507">mRNA processing</keyword>
<dbReference type="PROSITE" id="PS00966">
    <property type="entry name" value="PMI_I_2"/>
    <property type="match status" value="1"/>
</dbReference>
<dbReference type="FunFam" id="3.40.50.12390:FF:000003">
    <property type="entry name" value="5'-3' exoribonuclease"/>
    <property type="match status" value="1"/>
</dbReference>
<evidence type="ECO:0000256" key="15">
    <source>
        <dbReference type="ARBA" id="ARBA00023015"/>
    </source>
</evidence>
<dbReference type="InterPro" id="IPR027073">
    <property type="entry name" value="5_3_exoribonuclease"/>
</dbReference>
<dbReference type="PANTHER" id="PTHR12341:SF41">
    <property type="entry name" value="5'-3' EXORIBONUCLEASE 2"/>
    <property type="match status" value="1"/>
</dbReference>
<feature type="compositionally biased region" description="Basic and acidic residues" evidence="26">
    <location>
        <begin position="406"/>
        <end position="428"/>
    </location>
</feature>
<dbReference type="CDD" id="cd07011">
    <property type="entry name" value="cupin_PMI_type_I_N"/>
    <property type="match status" value="1"/>
</dbReference>
<feature type="compositionally biased region" description="Basic and acidic residues" evidence="26">
    <location>
        <begin position="536"/>
        <end position="565"/>
    </location>
</feature>
<dbReference type="Pfam" id="PF01238">
    <property type="entry name" value="PMI_typeI_C"/>
    <property type="match status" value="1"/>
</dbReference>
<keyword evidence="7" id="KW-0806">Transcription termination</keyword>
<dbReference type="InterPro" id="IPR011051">
    <property type="entry name" value="RmlC_Cupin_sf"/>
</dbReference>
<keyword evidence="12" id="KW-0378">Hydrolase</keyword>
<keyword evidence="16" id="KW-0175">Coiled coil</keyword>
<keyword evidence="18 23" id="KW-0413">Isomerase</keyword>
<comment type="function">
    <text evidence="20">Possesses 5'-&gt;3' exoribonuclease activity. Required for the processing of nuclear mRNA and rRNA precursors. May promote the termination of transcription by RNA polymerase II. Essential for vegetative cell growth and chromosome segregation.</text>
</comment>
<dbReference type="GO" id="GO:0005634">
    <property type="term" value="C:nucleus"/>
    <property type="evidence" value="ECO:0007669"/>
    <property type="project" value="UniProtKB-SubCell"/>
</dbReference>
<dbReference type="UniPathway" id="UPA00126">
    <property type="reaction ID" value="UER00423"/>
</dbReference>
<keyword evidence="17" id="KW-0804">Transcription</keyword>
<keyword evidence="14" id="KW-0269">Exonuclease</keyword>
<evidence type="ECO:0000256" key="8">
    <source>
        <dbReference type="ARBA" id="ARBA00022552"/>
    </source>
</evidence>
<dbReference type="InterPro" id="IPR016305">
    <property type="entry name" value="Mannose-6-P_Isomerase"/>
</dbReference>
<comment type="cofactor">
    <cofactor evidence="23">
        <name>Zn(2+)</name>
        <dbReference type="ChEBI" id="CHEBI:29105"/>
    </cofactor>
    <text evidence="23">Binds 1 zinc ion per subunit.</text>
</comment>
<evidence type="ECO:0000256" key="7">
    <source>
        <dbReference type="ARBA" id="ARBA00022472"/>
    </source>
</evidence>
<evidence type="ECO:0000256" key="26">
    <source>
        <dbReference type="SAM" id="MobiDB-lite"/>
    </source>
</evidence>
<dbReference type="NCBIfam" id="TIGR00218">
    <property type="entry name" value="manA"/>
    <property type="match status" value="1"/>
</dbReference>
<evidence type="ECO:0000256" key="6">
    <source>
        <dbReference type="ARBA" id="ARBA00010772"/>
    </source>
</evidence>
<evidence type="ECO:0000259" key="27">
    <source>
        <dbReference type="PROSITE" id="PS50158"/>
    </source>
</evidence>
<comment type="pathway">
    <text evidence="4 25">Nucleotide-sugar biosynthesis; GDP-alpha-D-mannose biosynthesis; alpha-D-mannose 1-phosphate from D-fructose 6-phosphate: step 1/2.</text>
</comment>
<dbReference type="FunFam" id="1.25.40.1050:FF:000002">
    <property type="entry name" value="5'-3' exoribonuclease"/>
    <property type="match status" value="1"/>
</dbReference>
<evidence type="ECO:0000256" key="4">
    <source>
        <dbReference type="ARBA" id="ARBA00004666"/>
    </source>
</evidence>
<dbReference type="GO" id="GO:0005975">
    <property type="term" value="P:carbohydrate metabolic process"/>
    <property type="evidence" value="ECO:0007669"/>
    <property type="project" value="InterPro"/>
</dbReference>
<comment type="catalytic activity">
    <reaction evidence="1 23">
        <text>D-mannose 6-phosphate = D-fructose 6-phosphate</text>
        <dbReference type="Rhea" id="RHEA:12356"/>
        <dbReference type="ChEBI" id="CHEBI:58735"/>
        <dbReference type="ChEBI" id="CHEBI:61527"/>
        <dbReference type="EC" id="5.3.1.8"/>
    </reaction>
</comment>
<dbReference type="EMBL" id="KZ454990">
    <property type="protein sequence ID" value="PKI84132.1"/>
    <property type="molecule type" value="Genomic_DNA"/>
</dbReference>
<dbReference type="PROSITE" id="PS50158">
    <property type="entry name" value="ZF_CCHC"/>
    <property type="match status" value="1"/>
</dbReference>
<dbReference type="InterPro" id="IPR004859">
    <property type="entry name" value="Xrn1_N"/>
</dbReference>
<reference evidence="28 29" key="1">
    <citation type="submission" date="2017-10" db="EMBL/GenBank/DDBJ databases">
        <title>A novel species of cold-tolerant Malassezia isolated from bats.</title>
        <authorList>
            <person name="Lorch J.M."/>
            <person name="Palmer J.M."/>
            <person name="Vanderwolf K.J."/>
            <person name="Schmidt K.Z."/>
            <person name="Verant M.L."/>
            <person name="Weller T.J."/>
            <person name="Blehert D.S."/>
        </authorList>
    </citation>
    <scope>NUCLEOTIDE SEQUENCE [LARGE SCALE GENOMIC DNA]</scope>
    <source>
        <strain evidence="28 29">NWHC:44797-103</strain>
    </source>
</reference>
<feature type="compositionally biased region" description="Basic and acidic residues" evidence="26">
    <location>
        <begin position="914"/>
        <end position="926"/>
    </location>
</feature>
<dbReference type="InterPro" id="IPR046457">
    <property type="entry name" value="PMI_typeI_cat"/>
</dbReference>
<evidence type="ECO:0000256" key="13">
    <source>
        <dbReference type="ARBA" id="ARBA00022833"/>
    </source>
</evidence>
<dbReference type="PRINTS" id="PR00714">
    <property type="entry name" value="MAN6PISMRASE"/>
</dbReference>
<dbReference type="Pfam" id="PF17846">
    <property type="entry name" value="XRN_M"/>
    <property type="match status" value="2"/>
</dbReference>
<dbReference type="GO" id="GO:0004476">
    <property type="term" value="F:mannose-6-phosphate isomerase activity"/>
    <property type="evidence" value="ECO:0007669"/>
    <property type="project" value="UniProtKB-EC"/>
</dbReference>
<evidence type="ECO:0000256" key="17">
    <source>
        <dbReference type="ARBA" id="ARBA00023163"/>
    </source>
</evidence>
<evidence type="ECO:0000256" key="16">
    <source>
        <dbReference type="ARBA" id="ARBA00023054"/>
    </source>
</evidence>
<dbReference type="GO" id="GO:0000956">
    <property type="term" value="P:nuclear-transcribed mRNA catabolic process"/>
    <property type="evidence" value="ECO:0007669"/>
    <property type="project" value="TreeGrafter"/>
</dbReference>
<dbReference type="SUPFAM" id="SSF51182">
    <property type="entry name" value="RmlC-like cupins"/>
    <property type="match status" value="1"/>
</dbReference>
<dbReference type="GO" id="GO:0009298">
    <property type="term" value="P:GDP-mannose biosynthetic process"/>
    <property type="evidence" value="ECO:0007669"/>
    <property type="project" value="UniProtKB-UniPathway"/>
</dbReference>
<dbReference type="Pfam" id="PF20511">
    <property type="entry name" value="PMI_typeI_cat"/>
    <property type="match status" value="1"/>
</dbReference>
<evidence type="ECO:0000256" key="24">
    <source>
        <dbReference type="RuleBase" id="RU004189"/>
    </source>
</evidence>
<evidence type="ECO:0000256" key="14">
    <source>
        <dbReference type="ARBA" id="ARBA00022839"/>
    </source>
</evidence>
<dbReference type="InterPro" id="IPR046456">
    <property type="entry name" value="PMI_typeI_C"/>
</dbReference>
<dbReference type="GO" id="GO:0006364">
    <property type="term" value="P:rRNA processing"/>
    <property type="evidence" value="ECO:0007669"/>
    <property type="project" value="UniProtKB-KW"/>
</dbReference>
<keyword evidence="13 23" id="KW-0862">Zinc</keyword>
<dbReference type="Gene3D" id="3.40.50.12390">
    <property type="match status" value="2"/>
</dbReference>
<feature type="region of interest" description="Disordered" evidence="26">
    <location>
        <begin position="406"/>
        <end position="466"/>
    </location>
</feature>
<evidence type="ECO:0000256" key="3">
    <source>
        <dbReference type="ARBA" id="ARBA00004123"/>
    </source>
</evidence>
<dbReference type="Gene3D" id="2.60.120.10">
    <property type="entry name" value="Jelly Rolls"/>
    <property type="match status" value="2"/>
</dbReference>
<dbReference type="Gene3D" id="1.25.40.1050">
    <property type="match status" value="1"/>
</dbReference>
<evidence type="ECO:0000256" key="11">
    <source>
        <dbReference type="ARBA" id="ARBA00022723"/>
    </source>
</evidence>
<dbReference type="STRING" id="2020962.A0A2N1JC78"/>
<protein>
    <recommendedName>
        <fullName evidence="23">Mannose-6-phosphate isomerase</fullName>
        <ecNumber evidence="23">5.3.1.8</ecNumber>
    </recommendedName>
</protein>
<keyword evidence="29" id="KW-1185">Reference proteome</keyword>
<comment type="subcellular location">
    <subcellularLocation>
        <location evidence="3">Nucleus</location>
    </subcellularLocation>
</comment>
<evidence type="ECO:0000256" key="20">
    <source>
        <dbReference type="ARBA" id="ARBA00046137"/>
    </source>
</evidence>
<dbReference type="InterPro" id="IPR001878">
    <property type="entry name" value="Znf_CCHC"/>
</dbReference>
<dbReference type="Gene3D" id="1.10.441.10">
    <property type="entry name" value="Phosphomannose Isomerase, domain 2"/>
    <property type="match status" value="1"/>
</dbReference>
<feature type="region of interest" description="Disordered" evidence="26">
    <location>
        <begin position="880"/>
        <end position="928"/>
    </location>
</feature>
<name>A0A2N1JC78_9BASI</name>
<evidence type="ECO:0000256" key="5">
    <source>
        <dbReference type="ARBA" id="ARBA00006994"/>
    </source>
</evidence>
<evidence type="ECO:0000313" key="28">
    <source>
        <dbReference type="EMBL" id="PKI84132.1"/>
    </source>
</evidence>
<keyword evidence="10" id="KW-0540">Nuclease</keyword>
<accession>A0A2N1JC78</accession>
<evidence type="ECO:0000256" key="21">
    <source>
        <dbReference type="ARBA" id="ARBA00046943"/>
    </source>
</evidence>
<dbReference type="GO" id="GO:0008270">
    <property type="term" value="F:zinc ion binding"/>
    <property type="evidence" value="ECO:0007669"/>
    <property type="project" value="UniProtKB-KW"/>
</dbReference>
<feature type="domain" description="CCHC-type" evidence="27">
    <location>
        <begin position="269"/>
        <end position="282"/>
    </location>
</feature>
<dbReference type="InterPro" id="IPR041412">
    <property type="entry name" value="Xrn1_helical"/>
</dbReference>
<feature type="region of interest" description="Disordered" evidence="26">
    <location>
        <begin position="26"/>
        <end position="45"/>
    </location>
</feature>
<evidence type="ECO:0000256" key="2">
    <source>
        <dbReference type="ARBA" id="ARBA00002564"/>
    </source>
</evidence>
<dbReference type="GO" id="GO:0003723">
    <property type="term" value="F:RNA binding"/>
    <property type="evidence" value="ECO:0007669"/>
    <property type="project" value="TreeGrafter"/>
</dbReference>
<evidence type="ECO:0000256" key="19">
    <source>
        <dbReference type="ARBA" id="ARBA00023242"/>
    </source>
</evidence>
<dbReference type="GO" id="GO:0006397">
    <property type="term" value="P:mRNA processing"/>
    <property type="evidence" value="ECO:0007669"/>
    <property type="project" value="UniProtKB-KW"/>
</dbReference>
<evidence type="ECO:0000256" key="9">
    <source>
        <dbReference type="ARBA" id="ARBA00022664"/>
    </source>
</evidence>
<dbReference type="InterPro" id="IPR001250">
    <property type="entry name" value="Man6P_Isoase-1"/>
</dbReference>
<keyword evidence="15" id="KW-0805">Transcription regulation</keyword>
<dbReference type="CDD" id="cd18673">
    <property type="entry name" value="PIN_XRN1-2-like"/>
    <property type="match status" value="1"/>
</dbReference>
<comment type="similarity">
    <text evidence="5">Belongs to the 5'-3' exonuclease family. XRN2/RAT1 subfamily.</text>
</comment>
<dbReference type="InterPro" id="IPR018050">
    <property type="entry name" value="Pmannose_isomerase-type1_CS"/>
</dbReference>
<evidence type="ECO:0000256" key="1">
    <source>
        <dbReference type="ARBA" id="ARBA00000757"/>
    </source>
</evidence>
<keyword evidence="22" id="KW-0863">Zinc-finger</keyword>
<organism evidence="28 29">
    <name type="scientific">Malassezia vespertilionis</name>
    <dbReference type="NCBI Taxonomy" id="2020962"/>
    <lineage>
        <taxon>Eukaryota</taxon>
        <taxon>Fungi</taxon>
        <taxon>Dikarya</taxon>
        <taxon>Basidiomycota</taxon>
        <taxon>Ustilaginomycotina</taxon>
        <taxon>Malasseziomycetes</taxon>
        <taxon>Malasseziales</taxon>
        <taxon>Malasseziaceae</taxon>
        <taxon>Malassezia</taxon>
    </lineage>
</organism>
<dbReference type="Pfam" id="PF03159">
    <property type="entry name" value="XRN_N"/>
    <property type="match status" value="1"/>
</dbReference>
<evidence type="ECO:0000256" key="25">
    <source>
        <dbReference type="RuleBase" id="RU004248"/>
    </source>
</evidence>
<comment type="subunit">
    <text evidence="21">Interacts with RAI1; the interaction is direct, stabilizes RAT1 protein structure and may stimulate its exoribonuclease activity. The interaction also stimulates RAI1 pyrophosphohydrolase activity, probably by recruiting it to mRNA substrates.</text>
</comment>
<feature type="compositionally biased region" description="Basic and acidic residues" evidence="26">
    <location>
        <begin position="514"/>
        <end position="524"/>
    </location>
</feature>
<keyword evidence="11" id="KW-0479">Metal-binding</keyword>
<keyword evidence="19" id="KW-0539">Nucleus</keyword>
<sequence length="1525" mass="168018">MGVPALFRWLSKKYPKIIQSVEEEEPCRVPGPDGEMVEIPVDTSRPNPNGEEYDCLYLDMNGIVHPCTHPEGRPAPETEEEMLTEVFKYTERVISMIRPRKLLMMAIDGVAPRAKMNQQRSRRFRSAQDAKIQHSQLEVELEERKKRGEAGAEDVVKMMWDSNAITPGTPFMDKLAGALRYWIVHKLNTDPGWKNLSVVLSDASVPGEGEHKIMDYIRRKRSDPAHDPNMQHVIYGLDADLIMLSLATHEPYFKVLREDVFAQDKGKGCHCCGEEGHFSANCNNKRKPKDEAKKGGKKPFIFLDVPTLREYLEIELQVPSTSFAFDLERAIDDWVFLIFFVGNDFLPHLPSLEIREGAIDTLLQIWKRELPRMRGYVTNNGKVELENAQLILDGLAKEENDIFLRRKETEERQDANAKRRKRQQEEMQHGNTQYVPVEVRKPGPPPAPPEVKPSANVKKGPIMLDGDSMDVVRNRAQIRMANISAADALRAELNAGKGSKAKGTKRAASQVDDVSLKREKRDASHEDEDGNEDKEEVGAVKDPLLKDEGASIKDEDPSMKGEDFPIKDEDLADETIDDDASGAHLQRTVNKDGTVEYEDTVKLWEPGYRERYYRQKFQVELSDTAFRREVVKKYVEGLCWVLAYYYQGCPSWKWYYPYHYSPFAADFTDMADLTIDFDNGTPFRPFEQLMGVLPAESRKNLPDPFQWLMTNGESEIADFYPSEFAIDMNGKKMAWQGVALLPFIDEQRLLDALQKRYKDLTEDETRRNSFGRSLLFVDEDSELYAPLSRLYAKRTDGLQEPIDTNKTSRIAGLVEADPACVPGSTFHSPLASQGMQDIHNDRCISVLFDMPPQRVPHRSVLLRGVRMPRKRLNQYDADYVRHGRRGGPPRGGRGGRFGAGRDNGSNGQGPYGRYGDRQAWHGDGSHARRSAPYATGANAAGFATGANATGPYGGGYDAAYSGYGGYNAGAGAGYGGGYGGGYGADAGAGSGAGYGAYNGASAGYGAYGGAGASASAGYGAYGGAGASAGYTSGGGAGYGAYGAGAGYGAYAANPYATYTGAQPYAANSYVYGTVQRPLSLAMTAVYQLIPGVQSYEWGILGSEKNNAVANYAEATPALNFQRDDATPYAELWMGTHPTLPSYVIAKEPHEALSSVISAQPSLLGESVVKKYGAHNERCALPFLFKVLGIAKALSIQAHPNKQLAEKLHTEKPNLYKDDNHKPEMAIAIQHFTGFCGFRPVHEIANFLATVPELASVVHVDGALRELLQDAASRQASAWRGTDTAGAKDTVHDALQRVFALLMRADAQVYEHAVAELAQRYTDALQHNASIEVSRATAELVVRLNKQYPRDVGVLCTFFLNVVHLEPGEALYLGADEPHAYIDGTILECMAASDNVVRAGLTPKVRDVDVLVDMLTYQSARAAEQLLRPVKWDGEQGNATTELYDPPIDEFSVLLTTLGRSDVHSDQRAIQGPSIVLIVHGSGSLHAQNKDTDVKAGAVFFVGADTPIRFATKNDMKVARAFLEIV</sequence>
<proteinExistence type="inferred from homology"/>
<keyword evidence="8" id="KW-0698">rRNA processing</keyword>
<dbReference type="GO" id="GO:0004534">
    <property type="term" value="F:5'-3' RNA exonuclease activity"/>
    <property type="evidence" value="ECO:0007669"/>
    <property type="project" value="UniProtKB-ARBA"/>
</dbReference>
<dbReference type="PROSITE" id="PS00965">
    <property type="entry name" value="PMI_I_1"/>
    <property type="match status" value="1"/>
</dbReference>
<dbReference type="InterPro" id="IPR046458">
    <property type="entry name" value="PMI_typeI_hel"/>
</dbReference>
<feature type="compositionally biased region" description="Gly residues" evidence="26">
    <location>
        <begin position="888"/>
        <end position="898"/>
    </location>
</feature>
<dbReference type="Proteomes" id="UP000232875">
    <property type="component" value="Unassembled WGS sequence"/>
</dbReference>
<dbReference type="FunFam" id="3.40.50.12390:FF:000005">
    <property type="entry name" value="5'-3' exoribonuclease 2"/>
    <property type="match status" value="1"/>
</dbReference>